<gene>
    <name evidence="11" type="primary">COQ6</name>
    <name evidence="13" type="ORF">GNLVRS02_ARAD1D02376g</name>
</gene>
<dbReference type="FunFam" id="3.50.50.60:FF:000021">
    <property type="entry name" value="Ubiquinone biosynthesis monooxygenase COQ6"/>
    <property type="match status" value="1"/>
</dbReference>
<dbReference type="EC" id="1.14.15.46" evidence="11"/>
<dbReference type="NCBIfam" id="TIGR01989">
    <property type="entry name" value="COQ6"/>
    <property type="match status" value="1"/>
</dbReference>
<dbReference type="PANTHER" id="PTHR43876:SF7">
    <property type="entry name" value="UBIQUINONE BIOSYNTHESIS MONOOXYGENASE COQ6, MITOCHONDRIAL"/>
    <property type="match status" value="1"/>
</dbReference>
<dbReference type="NCBIfam" id="TIGR01988">
    <property type="entry name" value="Ubi-OHases"/>
    <property type="match status" value="1"/>
</dbReference>
<dbReference type="PANTHER" id="PTHR43876">
    <property type="entry name" value="UBIQUINONE BIOSYNTHESIS MONOOXYGENASE COQ6, MITOCHONDRIAL"/>
    <property type="match status" value="1"/>
</dbReference>
<dbReference type="GO" id="GO:0106364">
    <property type="term" value="F:4-hydroxy-3-all-trans-polyprenylbenzoate oxygenase activity"/>
    <property type="evidence" value="ECO:0007669"/>
    <property type="project" value="UniProtKB-EC"/>
</dbReference>
<evidence type="ECO:0000256" key="7">
    <source>
        <dbReference type="ARBA" id="ARBA00023002"/>
    </source>
</evidence>
<comment type="subcellular location">
    <subcellularLocation>
        <location evidence="11">Mitochondrion inner membrane</location>
        <topology evidence="11">Peripheral membrane protein</topology>
        <orientation evidence="11">Matrix side</orientation>
    </subcellularLocation>
</comment>
<dbReference type="EC" id="1.14.15.45" evidence="11"/>
<comment type="catalytic activity">
    <reaction evidence="11">
        <text>a 4-hydroxy-3-(all-trans-polyprenyl)benzoate + 2 reduced [2Fe-2S]-[ferredoxin] + O2 + 2 H(+) = a 3,4-dihydroxy-5-(all-trans-polyprenyl)benzoate + 2 oxidized [2Fe-2S]-[ferredoxin] + H2O</text>
        <dbReference type="Rhea" id="RHEA:81195"/>
        <dbReference type="Rhea" id="RHEA-COMP:9514"/>
        <dbReference type="Rhea" id="RHEA-COMP:10000"/>
        <dbReference type="Rhea" id="RHEA-COMP:10001"/>
        <dbReference type="Rhea" id="RHEA-COMP:10930"/>
        <dbReference type="ChEBI" id="CHEBI:15377"/>
        <dbReference type="ChEBI" id="CHEBI:15378"/>
        <dbReference type="ChEBI" id="CHEBI:15379"/>
        <dbReference type="ChEBI" id="CHEBI:33737"/>
        <dbReference type="ChEBI" id="CHEBI:33738"/>
        <dbReference type="ChEBI" id="CHEBI:64694"/>
        <dbReference type="ChEBI" id="CHEBI:78396"/>
        <dbReference type="EC" id="1.14.15.45"/>
    </reaction>
</comment>
<dbReference type="InterPro" id="IPR002938">
    <property type="entry name" value="FAD-bd"/>
</dbReference>
<comment type="subunit">
    <text evidence="11">Component of a multi-subunit COQ enzyme complex, composed of at least COQ3, COQ4, COQ5, COQ6, COQ7 and COQ9.</text>
</comment>
<evidence type="ECO:0000256" key="11">
    <source>
        <dbReference type="HAMAP-Rule" id="MF_03193"/>
    </source>
</evidence>
<evidence type="ECO:0000256" key="4">
    <source>
        <dbReference type="ARBA" id="ARBA00022688"/>
    </source>
</evidence>
<evidence type="ECO:0000256" key="9">
    <source>
        <dbReference type="ARBA" id="ARBA00023128"/>
    </source>
</evidence>
<keyword evidence="7 11" id="KW-0560">Oxidoreductase</keyword>
<evidence type="ECO:0000259" key="12">
    <source>
        <dbReference type="Pfam" id="PF01494"/>
    </source>
</evidence>
<comment type="cofactor">
    <cofactor evidence="1 11">
        <name>FAD</name>
        <dbReference type="ChEBI" id="CHEBI:57692"/>
    </cofactor>
</comment>
<dbReference type="GO" id="GO:0016712">
    <property type="term" value="F:oxidoreductase activity, acting on paired donors, with incorporation or reduction of molecular oxygen, reduced flavin or flavoprotein as one donor, and incorporation of one atom of oxygen"/>
    <property type="evidence" value="ECO:0007669"/>
    <property type="project" value="UniProtKB-UniRule"/>
</dbReference>
<evidence type="ECO:0000256" key="8">
    <source>
        <dbReference type="ARBA" id="ARBA00023033"/>
    </source>
</evidence>
<evidence type="ECO:0000256" key="3">
    <source>
        <dbReference type="ARBA" id="ARBA00022630"/>
    </source>
</evidence>
<keyword evidence="9 11" id="KW-0496">Mitochondrion</keyword>
<sequence>MRFALTSQLRIGGRVSGPLISRPVRARFQSTASSQHSLYDVVVVGGGPAGLTLVTALRNSETAKKLNICLIEGSSLDRVRNWTMPDDKFENRVSSLTPASVNYLQKIGAWDHVAVERIQAYDEMKVWDGCSEARIEFDPSILGEHDSIAYMVENVNLQQGLLTRLGELTQSAQDAGTVGETKIYENQKVKTIGYGGKDEQSDLSSWPIVELEDGTKIGARLLVGADGANSPVRKFAGIQSRGWSYDRHGMVATVQLEWEDFRTIAWQRFLVTGPIALLPMPNGYATLVWSTTPERAAHLKSLEPEDFCAMVNAGFRLSPVELDYLHQIKENVAQEVQWRLENTVIEDEDNRVPIPIVDVQDGTRASFPLRMTHADTYISDRVALVGDAAHTTHPLAGQGLNMGQSDVRHLVEAVEVGLNRGLDIGNLLVLEPFWKASYANNHAKLGVVDKLHKLYSTDFEPLVQLRSVGLNVVNELPWLKSLLMKSASE</sequence>
<dbReference type="PROSITE" id="PS01304">
    <property type="entry name" value="UBIH"/>
    <property type="match status" value="1"/>
</dbReference>
<comment type="function">
    <text evidence="11">FAD-dependent monooxygenase required for two non-consecutive steps during ubiquinone biosynthesis. Required for the C5-ring hydroxylation during ubiquinone biosynthesis by catalyzing the hydroxylation of 4-hydroxy-3-(all-trans-polyprenyl)benzoic acid to 3,4-dihydroxy-5-(all-trans-polyprenyl)benzoic acid. Also acts downstream of coq4, for the C1-hydroxylation during ubiquinone biosynthesis by catalyzing the hydroxylation of 2-methoxy-6-(all-trans-polyprenyl)phenol to 2-methoxy-6-(all-trans-polyprenyl)benzene-1,4-diol. The electrons required for the hydroxylation reaction are funneled indirectly to coq6 from NADPH via a ferredoxin/ferredoxin reductase system.</text>
</comment>
<reference evidence="13" key="2">
    <citation type="submission" date="2014-06" db="EMBL/GenBank/DDBJ databases">
        <title>The complete genome of Blastobotrys (Arxula) adeninivorans LS3 - a yeast of biotechnological interest.</title>
        <authorList>
            <person name="Kunze G."/>
            <person name="Gaillardin C."/>
            <person name="Czernicka M."/>
            <person name="Durrens P."/>
            <person name="Martin T."/>
            <person name="Boer E."/>
            <person name="Gabaldon T."/>
            <person name="Cruz J."/>
            <person name="Talla E."/>
            <person name="Marck C."/>
            <person name="Goffeau A."/>
            <person name="Barbe V."/>
            <person name="Baret P."/>
            <person name="Baronian K."/>
            <person name="Beier S."/>
            <person name="Bleykasten C."/>
            <person name="Bode R."/>
            <person name="Casaregola S."/>
            <person name="Despons L."/>
            <person name="Fairhead C."/>
            <person name="Giersberg M."/>
            <person name="Gierski P."/>
            <person name="Hahnel U."/>
            <person name="Hartmann A."/>
            <person name="Jankowska D."/>
            <person name="Jubin C."/>
            <person name="Jung P."/>
            <person name="Lafontaine I."/>
            <person name="Leh-Louis V."/>
            <person name="Lemaire M."/>
            <person name="Marcet-Houben M."/>
            <person name="Mascher M."/>
            <person name="Morel G."/>
            <person name="Richard G.-F."/>
            <person name="Riechen J."/>
            <person name="Sacerdot C."/>
            <person name="Sarkar A."/>
            <person name="Savel G."/>
            <person name="Schacherer J."/>
            <person name="Sherman D."/>
            <person name="Straub M.-L."/>
            <person name="Stein N."/>
            <person name="Thierry A."/>
            <person name="Trautwein-Schult A."/>
            <person name="Westhof E."/>
            <person name="Worch S."/>
            <person name="Dujon B."/>
            <person name="Souciet J.-L."/>
            <person name="Wincker P."/>
            <person name="Scholz U."/>
            <person name="Neuveglise N."/>
        </authorList>
    </citation>
    <scope>NUCLEOTIDE SEQUENCE</scope>
    <source>
        <strain evidence="13">LS3</strain>
    </source>
</reference>
<dbReference type="GO" id="GO:0120538">
    <property type="term" value="F:2-methoxy-6-polyprenolphenol 4-hydroxylase activity"/>
    <property type="evidence" value="ECO:0007669"/>
    <property type="project" value="UniProtKB-EC"/>
</dbReference>
<keyword evidence="10 11" id="KW-0472">Membrane</keyword>
<dbReference type="Gene3D" id="3.50.50.60">
    <property type="entry name" value="FAD/NAD(P)-binding domain"/>
    <property type="match status" value="2"/>
</dbReference>
<proteinExistence type="inferred from homology"/>
<dbReference type="PhylomeDB" id="A0A060TCU6"/>
<dbReference type="EMBL" id="HG937694">
    <property type="protein sequence ID" value="CDP37041.1"/>
    <property type="molecule type" value="Genomic_DNA"/>
</dbReference>
<evidence type="ECO:0000256" key="2">
    <source>
        <dbReference type="ARBA" id="ARBA00005349"/>
    </source>
</evidence>
<reference evidence="13" key="1">
    <citation type="submission" date="2014-02" db="EMBL/GenBank/DDBJ databases">
        <authorList>
            <person name="Genoscope - CEA"/>
        </authorList>
    </citation>
    <scope>NUCLEOTIDE SEQUENCE</scope>
    <source>
        <strain evidence="13">LS3</strain>
    </source>
</reference>
<dbReference type="PRINTS" id="PR00420">
    <property type="entry name" value="RNGMNOXGNASE"/>
</dbReference>
<keyword evidence="6 11" id="KW-0274">FAD</keyword>
<evidence type="ECO:0000256" key="5">
    <source>
        <dbReference type="ARBA" id="ARBA00022792"/>
    </source>
</evidence>
<comment type="similarity">
    <text evidence="2 11">Belongs to the UbiH/COQ6 family.</text>
</comment>
<dbReference type="UniPathway" id="UPA00232"/>
<dbReference type="Pfam" id="PF01494">
    <property type="entry name" value="FAD_binding_3"/>
    <property type="match status" value="1"/>
</dbReference>
<accession>A0A060TCU6</accession>
<evidence type="ECO:0000256" key="6">
    <source>
        <dbReference type="ARBA" id="ARBA00022827"/>
    </source>
</evidence>
<dbReference type="InterPro" id="IPR010971">
    <property type="entry name" value="UbiH/COQ6"/>
</dbReference>
<dbReference type="InterPro" id="IPR018168">
    <property type="entry name" value="Ubi_Hdrlase_CS"/>
</dbReference>
<dbReference type="InterPro" id="IPR051205">
    <property type="entry name" value="UbiH/COQ6_monooxygenase"/>
</dbReference>
<evidence type="ECO:0000256" key="1">
    <source>
        <dbReference type="ARBA" id="ARBA00001974"/>
    </source>
</evidence>
<keyword evidence="8 11" id="KW-0503">Monooxygenase</keyword>
<dbReference type="AlphaFoldDB" id="A0A060TCU6"/>
<dbReference type="SUPFAM" id="SSF51905">
    <property type="entry name" value="FAD/NAD(P)-binding domain"/>
    <property type="match status" value="1"/>
</dbReference>
<dbReference type="InterPro" id="IPR000689">
    <property type="entry name" value="UbQ_mOase_COQ6"/>
</dbReference>
<feature type="domain" description="FAD-binding" evidence="12">
    <location>
        <begin position="39"/>
        <end position="412"/>
    </location>
</feature>
<comment type="pathway">
    <text evidence="11">Cofactor biosynthesis; ubiquinone biosynthesis.</text>
</comment>
<keyword evidence="4 11" id="KW-0831">Ubiquinone biosynthesis</keyword>
<dbReference type="InterPro" id="IPR036188">
    <property type="entry name" value="FAD/NAD-bd_sf"/>
</dbReference>
<comment type="catalytic activity">
    <reaction evidence="11">
        <text>a 2-methoxy-6-(all-trans-polyprenyl)phenol + 2 reduced [2Fe-2S]-[ferredoxin] + O2 + 2 H(+) = a 2-methoxy-6-(all-trans-polyprenyl)benzene-1,4-diol + 2 oxidized [2Fe-2S]-[ferredoxin] + H2O</text>
        <dbReference type="Rhea" id="RHEA:81183"/>
        <dbReference type="Rhea" id="RHEA-COMP:9551"/>
        <dbReference type="Rhea" id="RHEA-COMP:10000"/>
        <dbReference type="Rhea" id="RHEA-COMP:10001"/>
        <dbReference type="Rhea" id="RHEA-COMP:10858"/>
        <dbReference type="ChEBI" id="CHEBI:15377"/>
        <dbReference type="ChEBI" id="CHEBI:15378"/>
        <dbReference type="ChEBI" id="CHEBI:15379"/>
        <dbReference type="ChEBI" id="CHEBI:33737"/>
        <dbReference type="ChEBI" id="CHEBI:33738"/>
        <dbReference type="ChEBI" id="CHEBI:62731"/>
        <dbReference type="ChEBI" id="CHEBI:84166"/>
        <dbReference type="EC" id="1.14.15.46"/>
    </reaction>
</comment>
<keyword evidence="3 11" id="KW-0285">Flavoprotein</keyword>
<name>A0A060TCU6_BLAAD</name>
<dbReference type="GO" id="GO:0031314">
    <property type="term" value="C:extrinsic component of mitochondrial inner membrane"/>
    <property type="evidence" value="ECO:0007669"/>
    <property type="project" value="UniProtKB-UniRule"/>
</dbReference>
<dbReference type="HAMAP" id="MF_03193">
    <property type="entry name" value="COQ6_monooxygenase"/>
    <property type="match status" value="1"/>
</dbReference>
<evidence type="ECO:0000256" key="10">
    <source>
        <dbReference type="ARBA" id="ARBA00023136"/>
    </source>
</evidence>
<dbReference type="GO" id="GO:0071949">
    <property type="term" value="F:FAD binding"/>
    <property type="evidence" value="ECO:0007669"/>
    <property type="project" value="InterPro"/>
</dbReference>
<protein>
    <recommendedName>
        <fullName evidence="11">Ubiquinone biosynthesis monooxygenase COQ6, mitochondrial</fullName>
        <ecNumber evidence="11">1.14.15.45</ecNumber>
    </recommendedName>
    <alternativeName>
        <fullName evidence="11">2-methoxy-6-polyprenolphenol 4-hydroxylase</fullName>
        <ecNumber evidence="11">1.14.15.46</ecNumber>
    </alternativeName>
</protein>
<evidence type="ECO:0000313" key="13">
    <source>
        <dbReference type="EMBL" id="CDP37041.1"/>
    </source>
</evidence>
<keyword evidence="5 11" id="KW-0999">Mitochondrion inner membrane</keyword>
<organism evidence="13">
    <name type="scientific">Blastobotrys adeninivorans</name>
    <name type="common">Yeast</name>
    <name type="synonym">Arxula adeninivorans</name>
    <dbReference type="NCBI Taxonomy" id="409370"/>
    <lineage>
        <taxon>Eukaryota</taxon>
        <taxon>Fungi</taxon>
        <taxon>Dikarya</taxon>
        <taxon>Ascomycota</taxon>
        <taxon>Saccharomycotina</taxon>
        <taxon>Dipodascomycetes</taxon>
        <taxon>Dipodascales</taxon>
        <taxon>Trichomonascaceae</taxon>
        <taxon>Blastobotrys</taxon>
    </lineage>
</organism>